<evidence type="ECO:0000256" key="2">
    <source>
        <dbReference type="PIRSR" id="PIRSR601310-3"/>
    </source>
</evidence>
<proteinExistence type="predicted"/>
<dbReference type="GO" id="GO:0003824">
    <property type="term" value="F:catalytic activity"/>
    <property type="evidence" value="ECO:0007669"/>
    <property type="project" value="InterPro"/>
</dbReference>
<evidence type="ECO:0000259" key="4">
    <source>
        <dbReference type="PROSITE" id="PS51084"/>
    </source>
</evidence>
<dbReference type="Proteomes" id="UP000621560">
    <property type="component" value="Unassembled WGS sequence"/>
</dbReference>
<organism evidence="5 6">
    <name type="scientific">Paenibacillus sabuli</name>
    <dbReference type="NCBI Taxonomy" id="2772509"/>
    <lineage>
        <taxon>Bacteria</taxon>
        <taxon>Bacillati</taxon>
        <taxon>Bacillota</taxon>
        <taxon>Bacilli</taxon>
        <taxon>Bacillales</taxon>
        <taxon>Paenibacillaceae</taxon>
        <taxon>Paenibacillus</taxon>
    </lineage>
</organism>
<evidence type="ECO:0000256" key="1">
    <source>
        <dbReference type="PIRSR" id="PIRSR601310-1"/>
    </source>
</evidence>
<sequence>MDCLFCKIVEGTIPSKKVYENEDVMAFHDIEPAAPVHVLIIPKKHIATINDVAEEDAILVGRIYAAAREIARELGIAEDGYRLINNCNADGGQVVYHLHVHLLGGQKLGPLLASQVQLPKARS</sequence>
<dbReference type="InterPro" id="IPR019808">
    <property type="entry name" value="Histidine_triad_CS"/>
</dbReference>
<feature type="short sequence motif" description="Histidine triad motif" evidence="2 3">
    <location>
        <begin position="97"/>
        <end position="101"/>
    </location>
</feature>
<gene>
    <name evidence="5" type="ORF">IDH44_04590</name>
</gene>
<evidence type="ECO:0000313" key="6">
    <source>
        <dbReference type="Proteomes" id="UP000621560"/>
    </source>
</evidence>
<protein>
    <submittedName>
        <fullName evidence="5">Histidine triad nucleotide-binding protein</fullName>
    </submittedName>
</protein>
<dbReference type="SUPFAM" id="SSF54197">
    <property type="entry name" value="HIT-like"/>
    <property type="match status" value="1"/>
</dbReference>
<evidence type="ECO:0000313" key="5">
    <source>
        <dbReference type="EMBL" id="MBD2844458.1"/>
    </source>
</evidence>
<feature type="active site" description="Tele-AMP-histidine intermediate" evidence="1">
    <location>
        <position position="99"/>
    </location>
</feature>
<dbReference type="InterPro" id="IPR036265">
    <property type="entry name" value="HIT-like_sf"/>
</dbReference>
<feature type="domain" description="HIT" evidence="4">
    <location>
        <begin position="4"/>
        <end position="113"/>
    </location>
</feature>
<dbReference type="InterPro" id="IPR001310">
    <property type="entry name" value="Histidine_triad_HIT"/>
</dbReference>
<dbReference type="RefSeq" id="WP_190915160.1">
    <property type="nucleotide sequence ID" value="NZ_JACXIZ010000011.1"/>
</dbReference>
<dbReference type="Pfam" id="PF01230">
    <property type="entry name" value="HIT"/>
    <property type="match status" value="1"/>
</dbReference>
<comment type="caution">
    <text evidence="5">The sequence shown here is derived from an EMBL/GenBank/DDBJ whole genome shotgun (WGS) entry which is preliminary data.</text>
</comment>
<dbReference type="InterPro" id="IPR011146">
    <property type="entry name" value="HIT-like"/>
</dbReference>
<dbReference type="EMBL" id="JACXIZ010000011">
    <property type="protein sequence ID" value="MBD2844458.1"/>
    <property type="molecule type" value="Genomic_DNA"/>
</dbReference>
<dbReference type="CDD" id="cd01276">
    <property type="entry name" value="PKCI_related"/>
    <property type="match status" value="1"/>
</dbReference>
<dbReference type="AlphaFoldDB" id="A0A927GQK4"/>
<dbReference type="PROSITE" id="PS00892">
    <property type="entry name" value="HIT_1"/>
    <property type="match status" value="1"/>
</dbReference>
<accession>A0A927GQK4</accession>
<dbReference type="PRINTS" id="PR00332">
    <property type="entry name" value="HISTRIAD"/>
</dbReference>
<keyword evidence="6" id="KW-1185">Reference proteome</keyword>
<reference evidence="5" key="1">
    <citation type="submission" date="2020-09" db="EMBL/GenBank/DDBJ databases">
        <title>A novel bacterium of genus Paenibacillus, isolated from South China Sea.</title>
        <authorList>
            <person name="Huang H."/>
            <person name="Mo K."/>
            <person name="Hu Y."/>
        </authorList>
    </citation>
    <scope>NUCLEOTIDE SEQUENCE</scope>
    <source>
        <strain evidence="5">IB182496</strain>
    </source>
</reference>
<dbReference type="PANTHER" id="PTHR23089">
    <property type="entry name" value="HISTIDINE TRIAD HIT PROTEIN"/>
    <property type="match status" value="1"/>
</dbReference>
<dbReference type="Gene3D" id="3.30.428.10">
    <property type="entry name" value="HIT-like"/>
    <property type="match status" value="1"/>
</dbReference>
<dbReference type="PROSITE" id="PS51084">
    <property type="entry name" value="HIT_2"/>
    <property type="match status" value="1"/>
</dbReference>
<evidence type="ECO:0000256" key="3">
    <source>
        <dbReference type="PROSITE-ProRule" id="PRU00464"/>
    </source>
</evidence>
<name>A0A927GQK4_9BACL</name>